<evidence type="ECO:0000256" key="5">
    <source>
        <dbReference type="ARBA" id="ARBA00022842"/>
    </source>
</evidence>
<comment type="similarity">
    <text evidence="2">Belongs to the SLC41A transporter family.</text>
</comment>
<keyword evidence="5" id="KW-0460">Magnesium</keyword>
<dbReference type="FunFam" id="1.10.357.20:FF:000001">
    <property type="entry name" value="Solute carrier family 41 member 2"/>
    <property type="match status" value="1"/>
</dbReference>
<evidence type="ECO:0000256" key="8">
    <source>
        <dbReference type="ARBA" id="ARBA00023136"/>
    </source>
</evidence>
<feature type="transmembrane region" description="Helical" evidence="9">
    <location>
        <begin position="405"/>
        <end position="426"/>
    </location>
</feature>
<sequence>MGLKEIRKRRYHIQCLQSKNIDDRMPENDLNTEEDYEEISDTCQLLKGDELEIEVAETKESLWATSIQMFIPFIMAGFGMVAASLLLDKVQHWPVYQKVSEVYILVPALLGLKGNLEMTLASRLSTHANLGHFDNPKMRFNLIVGNLSLILCQATVVGFLASIAAVLLALVPTGIINFRHVLLLCASSVVTALGASFILGLVMIGVILFSKSFSINPDNVATPIAASLGDLTTLACLSWLASTYFNTIEKNVWFSSASIIIALSLIPLWAYIASKEKHSQEVLCTGWTPVITAMIISSIGGLILDYTVAKYKGVAVFQLVINGVGGNLVAVQASRISTELHMKAKLGHLPENMTVCLTPCAAFFDTKETSHASTAWMLLSMVIPGHLIFSYMISYLQAGHTSFTFIFMFVYLTAALVQVILLLYIAQIMILSMWRAKIDPDNSAIPYLTALGDLLGTLLLSLAFEFLFLIGDHDSDVGD</sequence>
<dbReference type="InterPro" id="IPR036739">
    <property type="entry name" value="SLC41_membr_dom_sf"/>
</dbReference>
<feature type="domain" description="SLC41A/MgtE integral membrane" evidence="10">
    <location>
        <begin position="320"/>
        <end position="462"/>
    </location>
</feature>
<dbReference type="SUPFAM" id="SSF161093">
    <property type="entry name" value="MgtE membrane domain-like"/>
    <property type="match status" value="2"/>
</dbReference>
<keyword evidence="8 9" id="KW-0472">Membrane</keyword>
<evidence type="ECO:0000256" key="3">
    <source>
        <dbReference type="ARBA" id="ARBA00022448"/>
    </source>
</evidence>
<feature type="transmembrane region" description="Helical" evidence="9">
    <location>
        <begin position="252"/>
        <end position="272"/>
    </location>
</feature>
<evidence type="ECO:0000256" key="1">
    <source>
        <dbReference type="ARBA" id="ARBA00004141"/>
    </source>
</evidence>
<evidence type="ECO:0000256" key="2">
    <source>
        <dbReference type="ARBA" id="ARBA00009749"/>
    </source>
</evidence>
<reference evidence="11 12" key="1">
    <citation type="journal article" date="2021" name="BMC Biol.">
        <title>Horizontally acquired antibacterial genes associated with adaptive radiation of ladybird beetles.</title>
        <authorList>
            <person name="Li H.S."/>
            <person name="Tang X.F."/>
            <person name="Huang Y.H."/>
            <person name="Xu Z.Y."/>
            <person name="Chen M.L."/>
            <person name="Du X.Y."/>
            <person name="Qiu B.Y."/>
            <person name="Chen P.T."/>
            <person name="Zhang W."/>
            <person name="Slipinski A."/>
            <person name="Escalona H.E."/>
            <person name="Waterhouse R.M."/>
            <person name="Zwick A."/>
            <person name="Pang H."/>
        </authorList>
    </citation>
    <scope>NUCLEOTIDE SEQUENCE [LARGE SCALE GENOMIC DNA]</scope>
    <source>
        <strain evidence="11">SYSU2018</strain>
    </source>
</reference>
<feature type="transmembrane region" description="Helical" evidence="9">
    <location>
        <begin position="447"/>
        <end position="470"/>
    </location>
</feature>
<evidence type="ECO:0000259" key="10">
    <source>
        <dbReference type="Pfam" id="PF01769"/>
    </source>
</evidence>
<keyword evidence="4 9" id="KW-0812">Transmembrane</keyword>
<gene>
    <name evidence="11" type="ORF">HHI36_022862</name>
</gene>
<dbReference type="GO" id="GO:0006811">
    <property type="term" value="P:monoatomic ion transport"/>
    <property type="evidence" value="ECO:0007669"/>
    <property type="project" value="UniProtKB-KW"/>
</dbReference>
<protein>
    <recommendedName>
        <fullName evidence="10">SLC41A/MgtE integral membrane domain-containing protein</fullName>
    </recommendedName>
</protein>
<feature type="transmembrane region" description="Helical" evidence="9">
    <location>
        <begin position="284"/>
        <end position="303"/>
    </location>
</feature>
<feature type="transmembrane region" description="Helical" evidence="9">
    <location>
        <begin position="375"/>
        <end position="393"/>
    </location>
</feature>
<organism evidence="11 12">
    <name type="scientific">Cryptolaemus montrouzieri</name>
    <dbReference type="NCBI Taxonomy" id="559131"/>
    <lineage>
        <taxon>Eukaryota</taxon>
        <taxon>Metazoa</taxon>
        <taxon>Ecdysozoa</taxon>
        <taxon>Arthropoda</taxon>
        <taxon>Hexapoda</taxon>
        <taxon>Insecta</taxon>
        <taxon>Pterygota</taxon>
        <taxon>Neoptera</taxon>
        <taxon>Endopterygota</taxon>
        <taxon>Coleoptera</taxon>
        <taxon>Polyphaga</taxon>
        <taxon>Cucujiformia</taxon>
        <taxon>Coccinelloidea</taxon>
        <taxon>Coccinellidae</taxon>
        <taxon>Scymninae</taxon>
        <taxon>Scymnini</taxon>
        <taxon>Cryptolaemus</taxon>
    </lineage>
</organism>
<dbReference type="FunFam" id="1.10.357.20:FF:000002">
    <property type="entry name" value="Solute carrier family 41, member 2"/>
    <property type="match status" value="1"/>
</dbReference>
<dbReference type="PANTHER" id="PTHR16228:SF7">
    <property type="entry name" value="SLC41A_MGTE INTEGRAL MEMBRANE DOMAIN-CONTAINING PROTEIN"/>
    <property type="match status" value="1"/>
</dbReference>
<evidence type="ECO:0000256" key="4">
    <source>
        <dbReference type="ARBA" id="ARBA00022692"/>
    </source>
</evidence>
<comment type="subcellular location">
    <subcellularLocation>
        <location evidence="1">Membrane</location>
        <topology evidence="1">Multi-pass membrane protein</topology>
    </subcellularLocation>
</comment>
<accession>A0ABD2PFB2</accession>
<dbReference type="PANTHER" id="PTHR16228">
    <property type="entry name" value="DIVALENT CATION TRANSPORTER SOLUTE CARRIER FAMILY 41"/>
    <property type="match status" value="1"/>
</dbReference>
<feature type="transmembrane region" description="Helical" evidence="9">
    <location>
        <begin position="220"/>
        <end position="240"/>
    </location>
</feature>
<dbReference type="InterPro" id="IPR045349">
    <property type="entry name" value="SLC41A1-3"/>
</dbReference>
<keyword evidence="3" id="KW-0813">Transport</keyword>
<dbReference type="Pfam" id="PF01769">
    <property type="entry name" value="MgtE"/>
    <property type="match status" value="2"/>
</dbReference>
<comment type="caution">
    <text evidence="11">The sequence shown here is derived from an EMBL/GenBank/DDBJ whole genome shotgun (WGS) entry which is preliminary data.</text>
</comment>
<evidence type="ECO:0000256" key="6">
    <source>
        <dbReference type="ARBA" id="ARBA00022989"/>
    </source>
</evidence>
<keyword evidence="6 9" id="KW-1133">Transmembrane helix</keyword>
<feature type="transmembrane region" description="Helical" evidence="9">
    <location>
        <begin position="142"/>
        <end position="169"/>
    </location>
</feature>
<dbReference type="AlphaFoldDB" id="A0ABD2PFB2"/>
<feature type="transmembrane region" description="Helical" evidence="9">
    <location>
        <begin position="181"/>
        <end position="208"/>
    </location>
</feature>
<dbReference type="GO" id="GO:0016020">
    <property type="term" value="C:membrane"/>
    <property type="evidence" value="ECO:0007669"/>
    <property type="project" value="UniProtKB-SubCell"/>
</dbReference>
<evidence type="ECO:0000313" key="12">
    <source>
        <dbReference type="Proteomes" id="UP001516400"/>
    </source>
</evidence>
<evidence type="ECO:0000256" key="7">
    <source>
        <dbReference type="ARBA" id="ARBA00023065"/>
    </source>
</evidence>
<feature type="transmembrane region" description="Helical" evidence="9">
    <location>
        <begin position="69"/>
        <end position="87"/>
    </location>
</feature>
<keyword evidence="7" id="KW-0406">Ion transport</keyword>
<keyword evidence="12" id="KW-1185">Reference proteome</keyword>
<evidence type="ECO:0000256" key="9">
    <source>
        <dbReference type="SAM" id="Phobius"/>
    </source>
</evidence>
<dbReference type="Proteomes" id="UP001516400">
    <property type="component" value="Unassembled WGS sequence"/>
</dbReference>
<feature type="domain" description="SLC41A/MgtE integral membrane" evidence="10">
    <location>
        <begin position="106"/>
        <end position="238"/>
    </location>
</feature>
<dbReference type="InterPro" id="IPR006667">
    <property type="entry name" value="SLC41_membr_dom"/>
</dbReference>
<name>A0ABD2PFB2_9CUCU</name>
<dbReference type="EMBL" id="JABFTP020000186">
    <property type="protein sequence ID" value="KAL3289437.1"/>
    <property type="molecule type" value="Genomic_DNA"/>
</dbReference>
<evidence type="ECO:0000313" key="11">
    <source>
        <dbReference type="EMBL" id="KAL3289437.1"/>
    </source>
</evidence>
<proteinExistence type="inferred from homology"/>
<dbReference type="Gene3D" id="1.10.357.20">
    <property type="entry name" value="SLC41 divalent cation transporters, integral membrane domain"/>
    <property type="match status" value="2"/>
</dbReference>